<keyword evidence="3" id="KW-1185">Reference proteome</keyword>
<name>A0A261R7X4_9BORD</name>
<dbReference type="STRING" id="1416803.CAL13_00045"/>
<dbReference type="InterPro" id="IPR037401">
    <property type="entry name" value="SnoaL-like"/>
</dbReference>
<organism evidence="2 3">
    <name type="scientific">Bordetella genomosp. 9</name>
    <dbReference type="NCBI Taxonomy" id="1416803"/>
    <lineage>
        <taxon>Bacteria</taxon>
        <taxon>Pseudomonadati</taxon>
        <taxon>Pseudomonadota</taxon>
        <taxon>Betaproteobacteria</taxon>
        <taxon>Burkholderiales</taxon>
        <taxon>Alcaligenaceae</taxon>
        <taxon>Bordetella</taxon>
    </lineage>
</organism>
<sequence length="152" mass="17305">MNDTISLCRNQVMGFFRDLDDNAYDSLVGRMTPDGIWHRQGKILNGRADVLRALSARSPTMRIHHLISNLYADQADERRCVMRGYMLVVRHDSGRPLQGPAPLSGIENIRTTHIELVRLDDAWLIARMRNDEPSFAMQAQASEAQTITRNTQ</sequence>
<evidence type="ECO:0000313" key="2">
    <source>
        <dbReference type="EMBL" id="OZI21114.1"/>
    </source>
</evidence>
<reference evidence="2" key="1">
    <citation type="submission" date="2017-05" db="EMBL/GenBank/DDBJ databases">
        <title>Complete and WGS of Bordetella genogroups.</title>
        <authorList>
            <person name="Spilker T."/>
            <person name="Lipuma J."/>
        </authorList>
    </citation>
    <scope>NUCLEOTIDE SEQUENCE</scope>
    <source>
        <strain evidence="2">AU21707</strain>
    </source>
</reference>
<dbReference type="InterPro" id="IPR032710">
    <property type="entry name" value="NTF2-like_dom_sf"/>
</dbReference>
<dbReference type="Pfam" id="PF13577">
    <property type="entry name" value="SnoaL_4"/>
    <property type="match status" value="1"/>
</dbReference>
<evidence type="ECO:0000313" key="3">
    <source>
        <dbReference type="Proteomes" id="UP000216857"/>
    </source>
</evidence>
<dbReference type="SUPFAM" id="SSF54427">
    <property type="entry name" value="NTF2-like"/>
    <property type="match status" value="1"/>
</dbReference>
<dbReference type="AlphaFoldDB" id="A0A261R7X4"/>
<dbReference type="EMBL" id="NEVJ01000003">
    <property type="protein sequence ID" value="OZI21114.1"/>
    <property type="molecule type" value="Genomic_DNA"/>
</dbReference>
<comment type="caution">
    <text evidence="2">The sequence shown here is derived from an EMBL/GenBank/DDBJ whole genome shotgun (WGS) entry which is preliminary data.</text>
</comment>
<accession>A0A261R7X4</accession>
<feature type="domain" description="SnoaL-like" evidence="1">
    <location>
        <begin position="9"/>
        <end position="129"/>
    </location>
</feature>
<evidence type="ECO:0000259" key="1">
    <source>
        <dbReference type="Pfam" id="PF13577"/>
    </source>
</evidence>
<dbReference type="RefSeq" id="WP_094849638.1">
    <property type="nucleotide sequence ID" value="NZ_NEVJ01000003.1"/>
</dbReference>
<protein>
    <recommendedName>
        <fullName evidence="1">SnoaL-like domain-containing protein</fullName>
    </recommendedName>
</protein>
<dbReference type="OrthoDB" id="8964892at2"/>
<proteinExistence type="predicted"/>
<dbReference type="Proteomes" id="UP000216857">
    <property type="component" value="Unassembled WGS sequence"/>
</dbReference>
<gene>
    <name evidence="2" type="ORF">CAL26_27160</name>
</gene>
<dbReference type="Gene3D" id="3.10.450.50">
    <property type="match status" value="1"/>
</dbReference>